<dbReference type="InterPro" id="IPR003838">
    <property type="entry name" value="ABC3_permease_C"/>
</dbReference>
<gene>
    <name evidence="10" type="ORF">MUS1_12280</name>
</gene>
<dbReference type="OrthoDB" id="9770036at2"/>
<dbReference type="RefSeq" id="WP_036160841.1">
    <property type="nucleotide sequence ID" value="NZ_JAMB01000005.1"/>
</dbReference>
<evidence type="ECO:0000256" key="4">
    <source>
        <dbReference type="ARBA" id="ARBA00022692"/>
    </source>
</evidence>
<feature type="transmembrane region" description="Helical" evidence="7">
    <location>
        <begin position="365"/>
        <end position="384"/>
    </location>
</feature>
<sequence>MPFSLLVSWRYITANRLQTLLLVLGVALSVVVFVFITALINGLNIYLTQETTSKIAHVELDPPSRVARVLVDDSRFVAQPVSTLQRKQIRNWQQVIEIAESTPGVSVISPIVEGNAFLVRGEATQPIAIQGVEPNKVDAITNISRYIIEGSAELTTGGLIIGADLATELGLLIGTPVLLRSERGAERLLPITGIFRIGLANLDQRVGFLSIRAARPLFDLPDGITSLGLKLDNPAEAPTISIMLQNATQLKATPWQEVNKSLQDATDAQGRTGNFIQGFALLAIVISISSALLLSTYRRRAEIGIMRATGISRQFVAIVFILQGVFIGALGAFLGAAAGYQLCVQLASITRPDGSSMLPIAPNEGGYMLVIILTIIGAALAALLPARAASAVDPVEAIQQ</sequence>
<dbReference type="EMBL" id="JAMB01000005">
    <property type="protein sequence ID" value="ETX11140.1"/>
    <property type="molecule type" value="Genomic_DNA"/>
</dbReference>
<keyword evidence="11" id="KW-1185">Reference proteome</keyword>
<evidence type="ECO:0000259" key="9">
    <source>
        <dbReference type="Pfam" id="PF12704"/>
    </source>
</evidence>
<evidence type="ECO:0008006" key="12">
    <source>
        <dbReference type="Google" id="ProtNLM"/>
    </source>
</evidence>
<feature type="domain" description="MacB-like periplasmic core" evidence="9">
    <location>
        <begin position="19"/>
        <end position="239"/>
    </location>
</feature>
<evidence type="ECO:0000256" key="3">
    <source>
        <dbReference type="ARBA" id="ARBA00022475"/>
    </source>
</evidence>
<feature type="domain" description="ABC3 transporter permease C-terminal" evidence="8">
    <location>
        <begin position="275"/>
        <end position="389"/>
    </location>
</feature>
<reference evidence="10 11" key="1">
    <citation type="submission" date="2014-01" db="EMBL/GenBank/DDBJ databases">
        <title>Marinomonas ushuaiensis DSM 15871 Genome Sequencing.</title>
        <authorList>
            <person name="Lai Q."/>
            <person name="Shao Z.S."/>
        </authorList>
    </citation>
    <scope>NUCLEOTIDE SEQUENCE [LARGE SCALE GENOMIC DNA]</scope>
    <source>
        <strain evidence="10 11">DSM 15871</strain>
    </source>
</reference>
<evidence type="ECO:0000313" key="10">
    <source>
        <dbReference type="EMBL" id="ETX11140.1"/>
    </source>
</evidence>
<name>X7E5I5_9GAMM</name>
<comment type="caution">
    <text evidence="10">The sequence shown here is derived from an EMBL/GenBank/DDBJ whole genome shotgun (WGS) entry which is preliminary data.</text>
</comment>
<accession>X7E5I5</accession>
<dbReference type="eggNOG" id="COG4591">
    <property type="taxonomic scope" value="Bacteria"/>
</dbReference>
<dbReference type="GO" id="GO:0044874">
    <property type="term" value="P:lipoprotein localization to outer membrane"/>
    <property type="evidence" value="ECO:0007669"/>
    <property type="project" value="TreeGrafter"/>
</dbReference>
<comment type="subcellular location">
    <subcellularLocation>
        <location evidence="1">Cell membrane</location>
        <topology evidence="1">Multi-pass membrane protein</topology>
    </subcellularLocation>
</comment>
<dbReference type="Pfam" id="PF02687">
    <property type="entry name" value="FtsX"/>
    <property type="match status" value="1"/>
</dbReference>
<dbReference type="InterPro" id="IPR025857">
    <property type="entry name" value="MacB_PCD"/>
</dbReference>
<evidence type="ECO:0000256" key="2">
    <source>
        <dbReference type="ARBA" id="ARBA00005236"/>
    </source>
</evidence>
<dbReference type="AlphaFoldDB" id="X7E5I5"/>
<evidence type="ECO:0000256" key="5">
    <source>
        <dbReference type="ARBA" id="ARBA00022989"/>
    </source>
</evidence>
<dbReference type="STRING" id="1122207.MUS1_12280"/>
<evidence type="ECO:0000259" key="8">
    <source>
        <dbReference type="Pfam" id="PF02687"/>
    </source>
</evidence>
<dbReference type="Pfam" id="PF12704">
    <property type="entry name" value="MacB_PCD"/>
    <property type="match status" value="1"/>
</dbReference>
<keyword evidence="5 7" id="KW-1133">Transmembrane helix</keyword>
<evidence type="ECO:0000256" key="7">
    <source>
        <dbReference type="SAM" id="Phobius"/>
    </source>
</evidence>
<keyword evidence="6 7" id="KW-0472">Membrane</keyword>
<comment type="similarity">
    <text evidence="2">Belongs to the ABC-4 integral membrane protein family. LolC/E subfamily.</text>
</comment>
<evidence type="ECO:0000256" key="1">
    <source>
        <dbReference type="ARBA" id="ARBA00004651"/>
    </source>
</evidence>
<organism evidence="10 11">
    <name type="scientific">Marinomonas ushuaiensis DSM 15871</name>
    <dbReference type="NCBI Taxonomy" id="1122207"/>
    <lineage>
        <taxon>Bacteria</taxon>
        <taxon>Pseudomonadati</taxon>
        <taxon>Pseudomonadota</taxon>
        <taxon>Gammaproteobacteria</taxon>
        <taxon>Oceanospirillales</taxon>
        <taxon>Oceanospirillaceae</taxon>
        <taxon>Marinomonas</taxon>
    </lineage>
</organism>
<evidence type="ECO:0000256" key="6">
    <source>
        <dbReference type="ARBA" id="ARBA00023136"/>
    </source>
</evidence>
<proteinExistence type="inferred from homology"/>
<dbReference type="Proteomes" id="UP000054058">
    <property type="component" value="Unassembled WGS sequence"/>
</dbReference>
<feature type="transmembrane region" description="Helical" evidence="7">
    <location>
        <begin position="20"/>
        <end position="47"/>
    </location>
</feature>
<keyword evidence="4 7" id="KW-0812">Transmembrane</keyword>
<dbReference type="PANTHER" id="PTHR30489:SF0">
    <property type="entry name" value="LIPOPROTEIN-RELEASING SYSTEM TRANSMEMBRANE PROTEIN LOLE"/>
    <property type="match status" value="1"/>
</dbReference>
<dbReference type="GO" id="GO:0098797">
    <property type="term" value="C:plasma membrane protein complex"/>
    <property type="evidence" value="ECO:0007669"/>
    <property type="project" value="TreeGrafter"/>
</dbReference>
<dbReference type="PANTHER" id="PTHR30489">
    <property type="entry name" value="LIPOPROTEIN-RELEASING SYSTEM TRANSMEMBRANE PROTEIN LOLE"/>
    <property type="match status" value="1"/>
</dbReference>
<feature type="transmembrane region" description="Helical" evidence="7">
    <location>
        <begin position="275"/>
        <end position="294"/>
    </location>
</feature>
<dbReference type="InterPro" id="IPR051447">
    <property type="entry name" value="Lipoprotein-release_system"/>
</dbReference>
<protein>
    <recommendedName>
        <fullName evidence="12">ABC transporter permease</fullName>
    </recommendedName>
</protein>
<keyword evidence="3" id="KW-1003">Cell membrane</keyword>
<evidence type="ECO:0000313" key="11">
    <source>
        <dbReference type="Proteomes" id="UP000054058"/>
    </source>
</evidence>
<dbReference type="PATRIC" id="fig|1122207.3.peg.1591"/>
<feature type="transmembrane region" description="Helical" evidence="7">
    <location>
        <begin position="315"/>
        <end position="338"/>
    </location>
</feature>